<dbReference type="AlphaFoldDB" id="M0GVM3"/>
<evidence type="ECO:0000313" key="2">
    <source>
        <dbReference type="Proteomes" id="UP000011571"/>
    </source>
</evidence>
<organism evidence="1 2">
    <name type="scientific">Haloferax gibbonsii (strain ATCC 33959 / DSM 4427 / JCM 8863 / NBRC 102184 / NCIMB 2188 / Ma 2.38)</name>
    <dbReference type="NCBI Taxonomy" id="1227459"/>
    <lineage>
        <taxon>Archaea</taxon>
        <taxon>Methanobacteriati</taxon>
        <taxon>Methanobacteriota</taxon>
        <taxon>Stenosarchaea group</taxon>
        <taxon>Halobacteria</taxon>
        <taxon>Halobacteriales</taxon>
        <taxon>Haloferacaceae</taxon>
        <taxon>Haloferax</taxon>
    </lineage>
</organism>
<comment type="caution">
    <text evidence="1">The sequence shown here is derived from an EMBL/GenBank/DDBJ whole genome shotgun (WGS) entry which is preliminary data.</text>
</comment>
<sequence length="117" mass="13346">MVSEFSLVDVDMTEQEVIVRPVARPVVDQQRVTAELRRRHCIEFRRVAVVAVRSQQELEVECCELRQSGFVVVLGVDLRLRFCEKFVVVLPENCPAGNNRLEALSVEMVIEFTGEVV</sequence>
<protein>
    <submittedName>
        <fullName evidence="1">Uncharacterized protein</fullName>
    </submittedName>
</protein>
<dbReference type="EMBL" id="AOLJ01000027">
    <property type="protein sequence ID" value="ELZ76296.1"/>
    <property type="molecule type" value="Genomic_DNA"/>
</dbReference>
<proteinExistence type="predicted"/>
<keyword evidence="2" id="KW-1185">Reference proteome</keyword>
<accession>M0GVM3</accession>
<reference evidence="1 2" key="1">
    <citation type="journal article" date="2014" name="PLoS Genet.">
        <title>Phylogenetically driven sequencing of extremely halophilic archaea reveals strategies for static and dynamic osmo-response.</title>
        <authorList>
            <person name="Becker E.A."/>
            <person name="Seitzer P.M."/>
            <person name="Tritt A."/>
            <person name="Larsen D."/>
            <person name="Krusor M."/>
            <person name="Yao A.I."/>
            <person name="Wu D."/>
            <person name="Madern D."/>
            <person name="Eisen J.A."/>
            <person name="Darling A.E."/>
            <person name="Facciotti M.T."/>
        </authorList>
    </citation>
    <scope>NUCLEOTIDE SEQUENCE [LARGE SCALE GENOMIC DNA]</scope>
    <source>
        <strain evidence="2">ATCC 33959 / DSM 4427 / JCM 8863 / NBRC 102184 / NCIMB 2188 / Ma 2.38</strain>
    </source>
</reference>
<gene>
    <name evidence="1" type="ORF">C454_18404</name>
</gene>
<name>M0GVM3_HALGM</name>
<dbReference type="Proteomes" id="UP000011571">
    <property type="component" value="Unassembled WGS sequence"/>
</dbReference>
<evidence type="ECO:0000313" key="1">
    <source>
        <dbReference type="EMBL" id="ELZ76296.1"/>
    </source>
</evidence>